<organism evidence="1 2">
    <name type="scientific">Avena sativa</name>
    <name type="common">Oat</name>
    <dbReference type="NCBI Taxonomy" id="4498"/>
    <lineage>
        <taxon>Eukaryota</taxon>
        <taxon>Viridiplantae</taxon>
        <taxon>Streptophyta</taxon>
        <taxon>Embryophyta</taxon>
        <taxon>Tracheophyta</taxon>
        <taxon>Spermatophyta</taxon>
        <taxon>Magnoliopsida</taxon>
        <taxon>Liliopsida</taxon>
        <taxon>Poales</taxon>
        <taxon>Poaceae</taxon>
        <taxon>BOP clade</taxon>
        <taxon>Pooideae</taxon>
        <taxon>Poodae</taxon>
        <taxon>Poeae</taxon>
        <taxon>Poeae Chloroplast Group 1 (Aveneae type)</taxon>
        <taxon>Aveninae</taxon>
        <taxon>Avena</taxon>
    </lineage>
</organism>
<evidence type="ECO:0000313" key="2">
    <source>
        <dbReference type="Proteomes" id="UP001732700"/>
    </source>
</evidence>
<reference evidence="1" key="2">
    <citation type="submission" date="2025-09" db="UniProtKB">
        <authorList>
            <consortium name="EnsemblPlants"/>
        </authorList>
    </citation>
    <scope>IDENTIFICATION</scope>
</reference>
<dbReference type="Proteomes" id="UP001732700">
    <property type="component" value="Chromosome 4C"/>
</dbReference>
<reference evidence="1" key="1">
    <citation type="submission" date="2021-05" db="EMBL/GenBank/DDBJ databases">
        <authorList>
            <person name="Scholz U."/>
            <person name="Mascher M."/>
            <person name="Fiebig A."/>
        </authorList>
    </citation>
    <scope>NUCLEOTIDE SEQUENCE [LARGE SCALE GENOMIC DNA]</scope>
</reference>
<sequence length="845" mass="91084">MNPLLLSSACSGSWQDLEFLLNSGSGKLRPSMRYNQEFLDLLMAYNSDSCCINKGASTQSASDDVESSPNQLPPVSGASLLEGVTIEGSTALHMVAKYGDSDGFLRSAEIIHGKAKNLLFVKNRNGDTPLHCASRAGMSRMVRCLIGLASDEDDTSVNRVKELLEMENKLQETALHQAVRIGNNDIVKLLMEENSELASLPKLGTSPLYLAILLEEDIIVETLYNASHMKLSYSGQNGQNALHAAVLRGTELTKKLLEWNNDLTTQKDENGSTPLHFAAGLAFQSQRGSVCWQVLEANPAALYQSDNNGLFPIHVAASVGERGTVIMFLNKSPCSAGLQDTTGRTFLHVAAEKTEVRIVSFVCRNRLLSWILNMQDNDGNTALHLAIRAGSLLMFCALLANRQIHLNLSNKKGQTALDISRYKIPPGWFDDQNSEAKIHYALKAVNARSGSCRRDHFEENCNNQLKHNQREELKKLEGSAQTTCIGAVLIATVTFGATFALPGGYRADDHTNGGTPTLAGSYAFDAFIMACTLSFILSAMAIVGLSYSGYSLNPRGRRIHLLIALYFLSMSTTCFMAAFAAVGSFSTTAICSNWDNSHIGVGLNENRFQPTPRGKAIVAAARRSRSGFQRPGVPFVPVVSSVGSGDRLPPECHDGSAAEQFFITAVSLSAPEAQSPSPISPLRTEEARPPTPSSARPPTPSSVDLSAIPADGVSAVERPDPLQQIAGGQATSPPGRPAAGRGPSEGPVLLEVPLAVTSSSPMAGLLEVPQSGTVSPTMADVTVEVTVPAVGGLRLLRRPMQLALGRRRHRCSRCFAGAEGTQRAMMVLLRRTWILWRRPCAERQK</sequence>
<accession>A0ACD5WWA4</accession>
<evidence type="ECO:0000313" key="1">
    <source>
        <dbReference type="EnsemblPlants" id="AVESA.00010b.r2.4CG1275360.1.CDS"/>
    </source>
</evidence>
<protein>
    <submittedName>
        <fullName evidence="1">Uncharacterized protein</fullName>
    </submittedName>
</protein>
<keyword evidence="2" id="KW-1185">Reference proteome</keyword>
<dbReference type="EnsemblPlants" id="AVESA.00010b.r2.4CG1275360.1">
    <property type="protein sequence ID" value="AVESA.00010b.r2.4CG1275360.1.CDS"/>
    <property type="gene ID" value="AVESA.00010b.r2.4CG1275360"/>
</dbReference>
<name>A0ACD5WWA4_AVESA</name>
<proteinExistence type="predicted"/>